<comment type="caution">
    <text evidence="1">The sequence shown here is derived from an EMBL/GenBank/DDBJ whole genome shotgun (WGS) entry which is preliminary data.</text>
</comment>
<evidence type="ECO:0008006" key="2">
    <source>
        <dbReference type="Google" id="ProtNLM"/>
    </source>
</evidence>
<gene>
    <name evidence="1" type="ORF">LCGC14_0927090</name>
</gene>
<dbReference type="AlphaFoldDB" id="A0A0F9RVU8"/>
<proteinExistence type="predicted"/>
<evidence type="ECO:0000313" key="1">
    <source>
        <dbReference type="EMBL" id="KKN21278.1"/>
    </source>
</evidence>
<sequence>MWEKVIDMGMPEGTIYASGRYLYVSTTDGMYRMFIG</sequence>
<reference evidence="1" key="1">
    <citation type="journal article" date="2015" name="Nature">
        <title>Complex archaea that bridge the gap between prokaryotes and eukaryotes.</title>
        <authorList>
            <person name="Spang A."/>
            <person name="Saw J.H."/>
            <person name="Jorgensen S.L."/>
            <person name="Zaremba-Niedzwiedzka K."/>
            <person name="Martijn J."/>
            <person name="Lind A.E."/>
            <person name="van Eijk R."/>
            <person name="Schleper C."/>
            <person name="Guy L."/>
            <person name="Ettema T.J."/>
        </authorList>
    </citation>
    <scope>NUCLEOTIDE SEQUENCE</scope>
</reference>
<accession>A0A0F9RVU8</accession>
<dbReference type="EMBL" id="LAZR01003161">
    <property type="protein sequence ID" value="KKN21278.1"/>
    <property type="molecule type" value="Genomic_DNA"/>
</dbReference>
<protein>
    <recommendedName>
        <fullName evidence="2">SMP-30/Gluconolactonase/LRE-like region domain-containing protein</fullName>
    </recommendedName>
</protein>
<name>A0A0F9RVU8_9ZZZZ</name>
<organism evidence="1">
    <name type="scientific">marine sediment metagenome</name>
    <dbReference type="NCBI Taxonomy" id="412755"/>
    <lineage>
        <taxon>unclassified sequences</taxon>
        <taxon>metagenomes</taxon>
        <taxon>ecological metagenomes</taxon>
    </lineage>
</organism>